<dbReference type="STRING" id="1423739.FC85_GL000107"/>
<dbReference type="PATRIC" id="fig|1423739.3.peg.114"/>
<dbReference type="Gene3D" id="1.10.10.10">
    <property type="entry name" value="Winged helix-like DNA-binding domain superfamily/Winged helix DNA-binding domain"/>
    <property type="match status" value="1"/>
</dbReference>
<dbReference type="EMBL" id="AZEY01000066">
    <property type="protein sequence ID" value="KRL65555.1"/>
    <property type="molecule type" value="Genomic_DNA"/>
</dbReference>
<evidence type="ECO:0000256" key="1">
    <source>
        <dbReference type="ARBA" id="ARBA00009437"/>
    </source>
</evidence>
<feature type="domain" description="HTH lysR-type" evidence="5">
    <location>
        <begin position="1"/>
        <end position="56"/>
    </location>
</feature>
<comment type="caution">
    <text evidence="6">The sequence shown here is derived from an EMBL/GenBank/DDBJ whole genome shotgun (WGS) entry which is preliminary data.</text>
</comment>
<dbReference type="InterPro" id="IPR050950">
    <property type="entry name" value="HTH-type_LysR_regulators"/>
</dbReference>
<gene>
    <name evidence="6" type="ORF">FC85_GL000107</name>
</gene>
<dbReference type="GO" id="GO:0003700">
    <property type="term" value="F:DNA-binding transcription factor activity"/>
    <property type="evidence" value="ECO:0007669"/>
    <property type="project" value="InterPro"/>
</dbReference>
<dbReference type="InterPro" id="IPR036390">
    <property type="entry name" value="WH_DNA-bd_sf"/>
</dbReference>
<evidence type="ECO:0000256" key="3">
    <source>
        <dbReference type="ARBA" id="ARBA00023125"/>
    </source>
</evidence>
<dbReference type="Gene3D" id="3.40.190.290">
    <property type="match status" value="1"/>
</dbReference>
<dbReference type="Proteomes" id="UP000052013">
    <property type="component" value="Unassembled WGS sequence"/>
</dbReference>
<evidence type="ECO:0000256" key="2">
    <source>
        <dbReference type="ARBA" id="ARBA00023015"/>
    </source>
</evidence>
<dbReference type="RefSeq" id="WP_057864704.1">
    <property type="nucleotide sequence ID" value="NZ_AZEY01000066.1"/>
</dbReference>
<dbReference type="PANTHER" id="PTHR30419">
    <property type="entry name" value="HTH-TYPE TRANSCRIPTIONAL REGULATOR YBHD"/>
    <property type="match status" value="1"/>
</dbReference>
<organism evidence="6 7">
    <name type="scientific">Lentilactobacillus diolivorans DSM 14421</name>
    <dbReference type="NCBI Taxonomy" id="1423739"/>
    <lineage>
        <taxon>Bacteria</taxon>
        <taxon>Bacillati</taxon>
        <taxon>Bacillota</taxon>
        <taxon>Bacilli</taxon>
        <taxon>Lactobacillales</taxon>
        <taxon>Lactobacillaceae</taxon>
        <taxon>Lentilactobacillus</taxon>
    </lineage>
</organism>
<sequence length="289" mass="32796">MNRLLAFQKVVELGSFTKAANALGFTQSAISQMITSLEDEMAIKLLDRSRNGATLTLEGRKIFSFIENILLQYQVMEEKVDEIKGLETGVIRIGTISSISCHWLPKLIKAFQEKYPKVKFVLHQGDYTTIPEWVRQGEVDFGFINPDVKTGMDTEFIKTGELRAVLPMNSPLAKRDYVKLSDLVTMPFLQLEEGILSEPMEAFRKAGLQPEVRLRVHDDYSIMSMVESGLGVSILPELVLRKTDYDIKILPTKPIITRKIGIVKKDREVLPLASQKFIKYLFSQVDKLP</sequence>
<keyword evidence="4" id="KW-0804">Transcription</keyword>
<dbReference type="PANTHER" id="PTHR30419:SF28">
    <property type="entry name" value="HTH-TYPE TRANSCRIPTIONAL REGULATOR BSDA"/>
    <property type="match status" value="1"/>
</dbReference>
<dbReference type="Pfam" id="PF03466">
    <property type="entry name" value="LysR_substrate"/>
    <property type="match status" value="1"/>
</dbReference>
<dbReference type="AlphaFoldDB" id="A0A0R1SIA0"/>
<dbReference type="SUPFAM" id="SSF46785">
    <property type="entry name" value="Winged helix' DNA-binding domain"/>
    <property type="match status" value="1"/>
</dbReference>
<dbReference type="GO" id="GO:0003677">
    <property type="term" value="F:DNA binding"/>
    <property type="evidence" value="ECO:0007669"/>
    <property type="project" value="UniProtKB-KW"/>
</dbReference>
<keyword evidence="3" id="KW-0238">DNA-binding</keyword>
<evidence type="ECO:0000259" key="5">
    <source>
        <dbReference type="PROSITE" id="PS50931"/>
    </source>
</evidence>
<accession>A0A0R1SIA0</accession>
<dbReference type="InterPro" id="IPR036388">
    <property type="entry name" value="WH-like_DNA-bd_sf"/>
</dbReference>
<dbReference type="PROSITE" id="PS50931">
    <property type="entry name" value="HTH_LYSR"/>
    <property type="match status" value="1"/>
</dbReference>
<evidence type="ECO:0000256" key="4">
    <source>
        <dbReference type="ARBA" id="ARBA00023163"/>
    </source>
</evidence>
<evidence type="ECO:0000313" key="6">
    <source>
        <dbReference type="EMBL" id="KRL65555.1"/>
    </source>
</evidence>
<dbReference type="GO" id="GO:0005829">
    <property type="term" value="C:cytosol"/>
    <property type="evidence" value="ECO:0007669"/>
    <property type="project" value="TreeGrafter"/>
</dbReference>
<name>A0A0R1SIA0_9LACO</name>
<keyword evidence="2" id="KW-0805">Transcription regulation</keyword>
<protein>
    <submittedName>
        <fullName evidence="6">LysR family transcriptional regulator</fullName>
    </submittedName>
</protein>
<proteinExistence type="inferred from homology"/>
<dbReference type="PRINTS" id="PR00039">
    <property type="entry name" value="HTHLYSR"/>
</dbReference>
<evidence type="ECO:0000313" key="7">
    <source>
        <dbReference type="Proteomes" id="UP000052013"/>
    </source>
</evidence>
<dbReference type="SUPFAM" id="SSF53850">
    <property type="entry name" value="Periplasmic binding protein-like II"/>
    <property type="match status" value="1"/>
</dbReference>
<dbReference type="Pfam" id="PF00126">
    <property type="entry name" value="HTH_1"/>
    <property type="match status" value="1"/>
</dbReference>
<dbReference type="InterPro" id="IPR000847">
    <property type="entry name" value="LysR_HTH_N"/>
</dbReference>
<reference evidence="6 7" key="1">
    <citation type="journal article" date="2015" name="Genome Announc.">
        <title>Expanding the biotechnology potential of lactobacilli through comparative genomics of 213 strains and associated genera.</title>
        <authorList>
            <person name="Sun Z."/>
            <person name="Harris H.M."/>
            <person name="McCann A."/>
            <person name="Guo C."/>
            <person name="Argimon S."/>
            <person name="Zhang W."/>
            <person name="Yang X."/>
            <person name="Jeffery I.B."/>
            <person name="Cooney J.C."/>
            <person name="Kagawa T.F."/>
            <person name="Liu W."/>
            <person name="Song Y."/>
            <person name="Salvetti E."/>
            <person name="Wrobel A."/>
            <person name="Rasinkangas P."/>
            <person name="Parkhill J."/>
            <person name="Rea M.C."/>
            <person name="O'Sullivan O."/>
            <person name="Ritari J."/>
            <person name="Douillard F.P."/>
            <person name="Paul Ross R."/>
            <person name="Yang R."/>
            <person name="Briner A.E."/>
            <person name="Felis G.E."/>
            <person name="de Vos W.M."/>
            <person name="Barrangou R."/>
            <person name="Klaenhammer T.R."/>
            <person name="Caufield P.W."/>
            <person name="Cui Y."/>
            <person name="Zhang H."/>
            <person name="O'Toole P.W."/>
        </authorList>
    </citation>
    <scope>NUCLEOTIDE SEQUENCE [LARGE SCALE GENOMIC DNA]</scope>
    <source>
        <strain evidence="6 7">DSM 14421</strain>
    </source>
</reference>
<dbReference type="InterPro" id="IPR005119">
    <property type="entry name" value="LysR_subst-bd"/>
</dbReference>
<dbReference type="CDD" id="cd05466">
    <property type="entry name" value="PBP2_LTTR_substrate"/>
    <property type="match status" value="1"/>
</dbReference>
<comment type="similarity">
    <text evidence="1">Belongs to the LysR transcriptional regulatory family.</text>
</comment>